<dbReference type="GO" id="GO:0006355">
    <property type="term" value="P:regulation of DNA-templated transcription"/>
    <property type="evidence" value="ECO:0007669"/>
    <property type="project" value="InterPro"/>
</dbReference>
<keyword evidence="5" id="KW-0175">Coiled coil</keyword>
<dbReference type="Pfam" id="PF00320">
    <property type="entry name" value="GATA"/>
    <property type="match status" value="1"/>
</dbReference>
<keyword evidence="2 4" id="KW-0863">Zinc-finger</keyword>
<dbReference type="SUPFAM" id="SSF57716">
    <property type="entry name" value="Glucocorticoid receptor-like (DNA-binding domain)"/>
    <property type="match status" value="1"/>
</dbReference>
<evidence type="ECO:0000256" key="3">
    <source>
        <dbReference type="ARBA" id="ARBA00022833"/>
    </source>
</evidence>
<name>A0A369JRV4_HYPMA</name>
<proteinExistence type="predicted"/>
<evidence type="ECO:0000256" key="1">
    <source>
        <dbReference type="ARBA" id="ARBA00022723"/>
    </source>
</evidence>
<dbReference type="STRING" id="39966.A0A369JRV4"/>
<dbReference type="PROSITE" id="PS50112">
    <property type="entry name" value="PAS"/>
    <property type="match status" value="1"/>
</dbReference>
<dbReference type="SMART" id="SM00401">
    <property type="entry name" value="ZnF_GATA"/>
    <property type="match status" value="1"/>
</dbReference>
<keyword evidence="10" id="KW-1185">Reference proteome</keyword>
<reference evidence="9" key="1">
    <citation type="submission" date="2018-04" db="EMBL/GenBank/DDBJ databases">
        <title>Whole genome sequencing of Hypsizygus marmoreus.</title>
        <authorList>
            <person name="Choi I.-G."/>
            <person name="Min B."/>
            <person name="Kim J.-G."/>
            <person name="Kim S."/>
            <person name="Oh Y.-L."/>
            <person name="Kong W.-S."/>
            <person name="Park H."/>
            <person name="Jeong J."/>
            <person name="Song E.-S."/>
        </authorList>
    </citation>
    <scope>NUCLEOTIDE SEQUENCE [LARGE SCALE GENOMIC DNA]</scope>
    <source>
        <strain evidence="9">51987-8</strain>
    </source>
</reference>
<evidence type="ECO:0000313" key="9">
    <source>
        <dbReference type="EMBL" id="RDB21526.1"/>
    </source>
</evidence>
<accession>A0A369JRV4</accession>
<dbReference type="PANTHER" id="PTHR45658">
    <property type="entry name" value="GATA TRANSCRIPTION FACTOR"/>
    <property type="match status" value="1"/>
</dbReference>
<feature type="domain" description="GATA-type" evidence="8">
    <location>
        <begin position="284"/>
        <end position="311"/>
    </location>
</feature>
<organism evidence="9 10">
    <name type="scientific">Hypsizygus marmoreus</name>
    <name type="common">White beech mushroom</name>
    <name type="synonym">Agaricus marmoreus</name>
    <dbReference type="NCBI Taxonomy" id="39966"/>
    <lineage>
        <taxon>Eukaryota</taxon>
        <taxon>Fungi</taxon>
        <taxon>Dikarya</taxon>
        <taxon>Basidiomycota</taxon>
        <taxon>Agaricomycotina</taxon>
        <taxon>Agaricomycetes</taxon>
        <taxon>Agaricomycetidae</taxon>
        <taxon>Agaricales</taxon>
        <taxon>Tricholomatineae</taxon>
        <taxon>Lyophyllaceae</taxon>
        <taxon>Hypsizygus</taxon>
    </lineage>
</organism>
<protein>
    <submittedName>
        <fullName evidence="9">Cutinase gene palindrome-binding protein</fullName>
    </submittedName>
</protein>
<dbReference type="CDD" id="cd00130">
    <property type="entry name" value="PAS"/>
    <property type="match status" value="1"/>
</dbReference>
<dbReference type="GO" id="GO:0008270">
    <property type="term" value="F:zinc ion binding"/>
    <property type="evidence" value="ECO:0007669"/>
    <property type="project" value="UniProtKB-KW"/>
</dbReference>
<evidence type="ECO:0000256" key="6">
    <source>
        <dbReference type="SAM" id="MobiDB-lite"/>
    </source>
</evidence>
<dbReference type="PROSITE" id="PS00344">
    <property type="entry name" value="GATA_ZN_FINGER_1"/>
    <property type="match status" value="1"/>
</dbReference>
<evidence type="ECO:0000256" key="4">
    <source>
        <dbReference type="PROSITE-ProRule" id="PRU00094"/>
    </source>
</evidence>
<dbReference type="InterPro" id="IPR035965">
    <property type="entry name" value="PAS-like_dom_sf"/>
</dbReference>
<comment type="caution">
    <text evidence="9">The sequence shown here is derived from an EMBL/GenBank/DDBJ whole genome shotgun (WGS) entry which is preliminary data.</text>
</comment>
<dbReference type="AlphaFoldDB" id="A0A369JRV4"/>
<dbReference type="InterPro" id="IPR013088">
    <property type="entry name" value="Znf_NHR/GATA"/>
</dbReference>
<feature type="region of interest" description="Disordered" evidence="6">
    <location>
        <begin position="317"/>
        <end position="338"/>
    </location>
</feature>
<evidence type="ECO:0000256" key="5">
    <source>
        <dbReference type="SAM" id="Coils"/>
    </source>
</evidence>
<keyword evidence="3" id="KW-0862">Zinc</keyword>
<keyword evidence="1" id="KW-0479">Metal-binding</keyword>
<evidence type="ECO:0000259" key="8">
    <source>
        <dbReference type="PROSITE" id="PS50114"/>
    </source>
</evidence>
<dbReference type="InterPro" id="IPR051140">
    <property type="entry name" value="GATA_TF"/>
</dbReference>
<evidence type="ECO:0000256" key="2">
    <source>
        <dbReference type="ARBA" id="ARBA00022771"/>
    </source>
</evidence>
<dbReference type="SMR" id="A0A369JRV4"/>
<gene>
    <name evidence="9" type="primary">CGPB</name>
    <name evidence="9" type="ORF">Hypma_011767</name>
</gene>
<dbReference type="EMBL" id="LUEZ02000055">
    <property type="protein sequence ID" value="RDB21526.1"/>
    <property type="molecule type" value="Genomic_DNA"/>
</dbReference>
<feature type="region of interest" description="Disordered" evidence="6">
    <location>
        <begin position="197"/>
        <end position="222"/>
    </location>
</feature>
<dbReference type="PROSITE" id="PS50114">
    <property type="entry name" value="GATA_ZN_FINGER_2"/>
    <property type="match status" value="1"/>
</dbReference>
<dbReference type="OrthoDB" id="2162994at2759"/>
<dbReference type="Gene3D" id="3.30.450.20">
    <property type="entry name" value="PAS domain"/>
    <property type="match status" value="1"/>
</dbReference>
<feature type="coiled-coil region" evidence="5">
    <location>
        <begin position="147"/>
        <end position="174"/>
    </location>
</feature>
<dbReference type="InterPro" id="IPR000014">
    <property type="entry name" value="PAS"/>
</dbReference>
<dbReference type="CDD" id="cd00202">
    <property type="entry name" value="ZnF_GATA"/>
    <property type="match status" value="1"/>
</dbReference>
<feature type="domain" description="PAS" evidence="7">
    <location>
        <begin position="39"/>
        <end position="93"/>
    </location>
</feature>
<feature type="compositionally biased region" description="Low complexity" evidence="6">
    <location>
        <begin position="197"/>
        <end position="206"/>
    </location>
</feature>
<dbReference type="Proteomes" id="UP000076154">
    <property type="component" value="Unassembled WGS sequence"/>
</dbReference>
<dbReference type="Gene3D" id="3.30.50.10">
    <property type="entry name" value="Erythroid Transcription Factor GATA-1, subunit A"/>
    <property type="match status" value="1"/>
</dbReference>
<evidence type="ECO:0000259" key="7">
    <source>
        <dbReference type="PROSITE" id="PS50112"/>
    </source>
</evidence>
<dbReference type="InParanoid" id="A0A369JRV4"/>
<dbReference type="PANTHER" id="PTHR45658:SF18">
    <property type="entry name" value="PROTEIN GAT2"/>
    <property type="match status" value="1"/>
</dbReference>
<sequence>MSAAGAPQASSSIPKTFEFTKRKRWADLLVTEIADGINFILSASCTVLYCGPAVTELLGWKGADLIDCDLLGIINPDDQVTFRASFEESFQTNTDLLSYIRLKCNENFSSYSADTKDVLFEIKGHPHSHETEGKCFFAIAKPYPSRNTEMLNTYLELKTENEQLQRRLLDLRSRLPSQPAPVSSIATSSQIYATSPIQSQPISSTPGLPEQHSAEASGSYYPSSNKDLTGYDSLISNNFENGLYDDGVIYTPPVLVPSNVDDESEDGLKKKKVKKAHIGEQYVCITCGRTDSPEWRKGPLGPKTLCNACGLRWAKQTRKADDPSGEGGDKGGSTSPPT</sequence>
<dbReference type="SUPFAM" id="SSF55785">
    <property type="entry name" value="PYP-like sensor domain (PAS domain)"/>
    <property type="match status" value="1"/>
</dbReference>
<evidence type="ECO:0000313" key="10">
    <source>
        <dbReference type="Proteomes" id="UP000076154"/>
    </source>
</evidence>
<dbReference type="GO" id="GO:0043565">
    <property type="term" value="F:sequence-specific DNA binding"/>
    <property type="evidence" value="ECO:0007669"/>
    <property type="project" value="InterPro"/>
</dbReference>
<dbReference type="InterPro" id="IPR000679">
    <property type="entry name" value="Znf_GATA"/>
</dbReference>